<evidence type="ECO:0000256" key="2">
    <source>
        <dbReference type="ARBA" id="ARBA00022602"/>
    </source>
</evidence>
<evidence type="ECO:0000256" key="3">
    <source>
        <dbReference type="ARBA" id="ARBA00022679"/>
    </source>
</evidence>
<dbReference type="FunCoup" id="A5DWG0">
    <property type="interactions" value="89"/>
</dbReference>
<comment type="catalytic activity">
    <reaction evidence="5 6">
        <text>geranylgeranyl diphosphate + L-cysteinyl-[protein] = S-geranylgeranyl-L-cysteinyl-[protein] + diphosphate</text>
        <dbReference type="Rhea" id="RHEA:21240"/>
        <dbReference type="Rhea" id="RHEA-COMP:10131"/>
        <dbReference type="Rhea" id="RHEA-COMP:11537"/>
        <dbReference type="ChEBI" id="CHEBI:29950"/>
        <dbReference type="ChEBI" id="CHEBI:33019"/>
        <dbReference type="ChEBI" id="CHEBI:57533"/>
        <dbReference type="ChEBI" id="CHEBI:86021"/>
        <dbReference type="EC" id="2.5.1.60"/>
    </reaction>
</comment>
<feature type="compositionally biased region" description="Basic and acidic residues" evidence="7">
    <location>
        <begin position="108"/>
        <end position="127"/>
    </location>
</feature>
<dbReference type="InterPro" id="IPR002088">
    <property type="entry name" value="Prenyl_trans_a"/>
</dbReference>
<comment type="similarity">
    <text evidence="1 6">Belongs to the protein prenyltransferase subunit alpha family.</text>
</comment>
<evidence type="ECO:0000256" key="7">
    <source>
        <dbReference type="SAM" id="MobiDB-lite"/>
    </source>
</evidence>
<dbReference type="Pfam" id="PF01239">
    <property type="entry name" value="PPTA"/>
    <property type="match status" value="4"/>
</dbReference>
<dbReference type="EMBL" id="CH981525">
    <property type="protein sequence ID" value="EDK43518.1"/>
    <property type="molecule type" value="Genomic_DNA"/>
</dbReference>
<dbReference type="PROSITE" id="PS51147">
    <property type="entry name" value="PFTA"/>
    <property type="match status" value="3"/>
</dbReference>
<protein>
    <recommendedName>
        <fullName evidence="6">Geranylgeranyl transferase type-2 subunit alpha</fullName>
        <ecNumber evidence="6">2.5.1.60</ecNumber>
    </recommendedName>
    <alternativeName>
        <fullName evidence="6">Geranylgeranyl transferase type II subunit alpha</fullName>
    </alternativeName>
</protein>
<organism evidence="8 9">
    <name type="scientific">Lodderomyces elongisporus (strain ATCC 11503 / CBS 2605 / JCM 1781 / NBRC 1676 / NRRL YB-4239)</name>
    <name type="common">Yeast</name>
    <name type="synonym">Saccharomyces elongisporus</name>
    <dbReference type="NCBI Taxonomy" id="379508"/>
    <lineage>
        <taxon>Eukaryota</taxon>
        <taxon>Fungi</taxon>
        <taxon>Dikarya</taxon>
        <taxon>Ascomycota</taxon>
        <taxon>Saccharomycotina</taxon>
        <taxon>Pichiomycetes</taxon>
        <taxon>Debaryomycetaceae</taxon>
        <taxon>Candida/Lodderomyces clade</taxon>
        <taxon>Lodderomyces</taxon>
    </lineage>
</organism>
<dbReference type="Gene3D" id="1.25.40.120">
    <property type="entry name" value="Protein prenylyltransferase"/>
    <property type="match status" value="1"/>
</dbReference>
<keyword evidence="3 6" id="KW-0808">Transferase</keyword>
<dbReference type="GeneID" id="5233695"/>
<dbReference type="HOGENOM" id="CLU_031996_0_1_1"/>
<dbReference type="OrthoDB" id="1658at2759"/>
<dbReference type="AlphaFoldDB" id="A5DWG0"/>
<dbReference type="PANTHER" id="PTHR11129:SF2">
    <property type="entry name" value="GERANYLGERANYL TRANSFERASE TYPE-2 SUBUNIT ALPHA"/>
    <property type="match status" value="1"/>
</dbReference>
<evidence type="ECO:0000256" key="4">
    <source>
        <dbReference type="ARBA" id="ARBA00022737"/>
    </source>
</evidence>
<evidence type="ECO:0000256" key="1">
    <source>
        <dbReference type="ARBA" id="ARBA00006734"/>
    </source>
</evidence>
<dbReference type="InParanoid" id="A5DWG0"/>
<proteinExistence type="inferred from homology"/>
<name>A5DWG0_LODEL</name>
<accession>A5DWG0</accession>
<dbReference type="SUPFAM" id="SSF48439">
    <property type="entry name" value="Protein prenylyltransferase"/>
    <property type="match status" value="1"/>
</dbReference>
<reference evidence="8 9" key="1">
    <citation type="journal article" date="2009" name="Nature">
        <title>Evolution of pathogenicity and sexual reproduction in eight Candida genomes.</title>
        <authorList>
            <person name="Butler G."/>
            <person name="Rasmussen M.D."/>
            <person name="Lin M.F."/>
            <person name="Santos M.A."/>
            <person name="Sakthikumar S."/>
            <person name="Munro C.A."/>
            <person name="Rheinbay E."/>
            <person name="Grabherr M."/>
            <person name="Forche A."/>
            <person name="Reedy J.L."/>
            <person name="Agrafioti I."/>
            <person name="Arnaud M.B."/>
            <person name="Bates S."/>
            <person name="Brown A.J."/>
            <person name="Brunke S."/>
            <person name="Costanzo M.C."/>
            <person name="Fitzpatrick D.A."/>
            <person name="de Groot P.W."/>
            <person name="Harris D."/>
            <person name="Hoyer L.L."/>
            <person name="Hube B."/>
            <person name="Klis F.M."/>
            <person name="Kodira C."/>
            <person name="Lennard N."/>
            <person name="Logue M.E."/>
            <person name="Martin R."/>
            <person name="Neiman A.M."/>
            <person name="Nikolaou E."/>
            <person name="Quail M.A."/>
            <person name="Quinn J."/>
            <person name="Santos M.C."/>
            <person name="Schmitzberger F.F."/>
            <person name="Sherlock G."/>
            <person name="Shah P."/>
            <person name="Silverstein K.A."/>
            <person name="Skrzypek M.S."/>
            <person name="Soll D."/>
            <person name="Staggs R."/>
            <person name="Stansfield I."/>
            <person name="Stumpf M.P."/>
            <person name="Sudbery P.E."/>
            <person name="Srikantha T."/>
            <person name="Zeng Q."/>
            <person name="Berman J."/>
            <person name="Berriman M."/>
            <person name="Heitman J."/>
            <person name="Gow N.A."/>
            <person name="Lorenz M.C."/>
            <person name="Birren B.W."/>
            <person name="Kellis M."/>
            <person name="Cuomo C.A."/>
        </authorList>
    </citation>
    <scope>NUCLEOTIDE SEQUENCE [LARGE SCALE GENOMIC DNA]</scope>
    <source>
        <strain evidence="9">ATCC 11503 / BCRC 21390 / CBS 2605 / JCM 1781 / NBRC 1676 / NRRL YB-4239</strain>
    </source>
</reference>
<dbReference type="GO" id="GO:0097354">
    <property type="term" value="P:prenylation"/>
    <property type="evidence" value="ECO:0007669"/>
    <property type="project" value="UniProtKB-UniRule"/>
</dbReference>
<gene>
    <name evidence="8" type="ORF">LELG_01696</name>
</gene>
<dbReference type="EC" id="2.5.1.60" evidence="6"/>
<keyword evidence="4" id="KW-0677">Repeat</keyword>
<evidence type="ECO:0000313" key="8">
    <source>
        <dbReference type="EMBL" id="EDK43518.1"/>
    </source>
</evidence>
<dbReference type="PANTHER" id="PTHR11129">
    <property type="entry name" value="PROTEIN FARNESYLTRANSFERASE ALPHA SUBUNIT/RAB GERANYLGERANYL TRANSFERASE ALPHA SUBUNIT"/>
    <property type="match status" value="1"/>
</dbReference>
<evidence type="ECO:0000256" key="6">
    <source>
        <dbReference type="RuleBase" id="RU367120"/>
    </source>
</evidence>
<dbReference type="eggNOG" id="KOG0529">
    <property type="taxonomic scope" value="Eukaryota"/>
</dbReference>
<keyword evidence="9" id="KW-1185">Reference proteome</keyword>
<dbReference type="Proteomes" id="UP000001996">
    <property type="component" value="Unassembled WGS sequence"/>
</dbReference>
<dbReference type="STRING" id="379508.A5DWG0"/>
<dbReference type="OMA" id="TNAMFTD"/>
<dbReference type="KEGG" id="lel:PVL30_001669"/>
<comment type="function">
    <text evidence="6">Catalyzes the transfer of a geranyl-geranyl moiety from geranyl-geranyl pyrophosphate to cysteines occuring in specific C-terminal amino acid sequences.</text>
</comment>
<dbReference type="GO" id="GO:0005968">
    <property type="term" value="C:Rab-protein geranylgeranyltransferase complex"/>
    <property type="evidence" value="ECO:0007669"/>
    <property type="project" value="TreeGrafter"/>
</dbReference>
<keyword evidence="2 6" id="KW-0637">Prenyltransferase</keyword>
<evidence type="ECO:0000256" key="5">
    <source>
        <dbReference type="ARBA" id="ARBA00047658"/>
    </source>
</evidence>
<sequence length="348" mass="40975">MWNYRREIMDHVYSASSSTSDMLNIYISVLNNELNFILSLLKRFPKVYWIWNHRRWCLFKLVDFGAVDWGFEFKTVGKMLEMDQRNFHGWQYRRFVVENLQVEQLKKKEEHNGCRDPKDGQEEKGEEKEGEDALEEATSKNEGVCNNLKVLKLYLDEFDYTTTKIQHDFSNFSAWHNRTKLIYKIHNLVTSLKKSDSGGGVGVGGIVSEEKISLFLNPLNVMKNDLEILQTGIYMSPEDNSVWLYLYWLLSDDIFVLAFKTQDEYLKVLKDQIKLIREVNELEKDDTGLDNVGCLKSFVFVRALIDKVEKRKELDDKEIVTNLEKLIKLDSLRRRRYEDQLLGKVPVL</sequence>
<feature type="region of interest" description="Disordered" evidence="7">
    <location>
        <begin position="108"/>
        <end position="138"/>
    </location>
</feature>
<evidence type="ECO:0000313" key="9">
    <source>
        <dbReference type="Proteomes" id="UP000001996"/>
    </source>
</evidence>
<dbReference type="GO" id="GO:0004663">
    <property type="term" value="F:Rab geranylgeranyltransferase activity"/>
    <property type="evidence" value="ECO:0007669"/>
    <property type="project" value="UniProtKB-UniRule"/>
</dbReference>